<evidence type="ECO:0000313" key="2">
    <source>
        <dbReference type="EMBL" id="GER38405.1"/>
    </source>
</evidence>
<feature type="transmembrane region" description="Helical" evidence="1">
    <location>
        <begin position="41"/>
        <end position="64"/>
    </location>
</feature>
<keyword evidence="1" id="KW-0472">Membrane</keyword>
<dbReference type="EMBL" id="BKCP01005516">
    <property type="protein sequence ID" value="GER38405.1"/>
    <property type="molecule type" value="Genomic_DNA"/>
</dbReference>
<reference evidence="3" key="1">
    <citation type="journal article" date="2019" name="Curr. Biol.">
        <title>Genome Sequence of Striga asiatica Provides Insight into the Evolution of Plant Parasitism.</title>
        <authorList>
            <person name="Yoshida S."/>
            <person name="Kim S."/>
            <person name="Wafula E.K."/>
            <person name="Tanskanen J."/>
            <person name="Kim Y.M."/>
            <person name="Honaas L."/>
            <person name="Yang Z."/>
            <person name="Spallek T."/>
            <person name="Conn C.E."/>
            <person name="Ichihashi Y."/>
            <person name="Cheong K."/>
            <person name="Cui S."/>
            <person name="Der J.P."/>
            <person name="Gundlach H."/>
            <person name="Jiao Y."/>
            <person name="Hori C."/>
            <person name="Ishida J.K."/>
            <person name="Kasahara H."/>
            <person name="Kiba T."/>
            <person name="Kim M.S."/>
            <person name="Koo N."/>
            <person name="Laohavisit A."/>
            <person name="Lee Y.H."/>
            <person name="Lumba S."/>
            <person name="McCourt P."/>
            <person name="Mortimer J.C."/>
            <person name="Mutuku J.M."/>
            <person name="Nomura T."/>
            <person name="Sasaki-Sekimoto Y."/>
            <person name="Seto Y."/>
            <person name="Wang Y."/>
            <person name="Wakatake T."/>
            <person name="Sakakibara H."/>
            <person name="Demura T."/>
            <person name="Yamaguchi S."/>
            <person name="Yoneyama K."/>
            <person name="Manabe R.I."/>
            <person name="Nelson D.C."/>
            <person name="Schulman A.H."/>
            <person name="Timko M.P."/>
            <person name="dePamphilis C.W."/>
            <person name="Choi D."/>
            <person name="Shirasu K."/>
        </authorList>
    </citation>
    <scope>NUCLEOTIDE SEQUENCE [LARGE SCALE GENOMIC DNA]</scope>
    <source>
        <strain evidence="3">cv. UVA1</strain>
    </source>
</reference>
<dbReference type="AlphaFoldDB" id="A0A5A7PZU4"/>
<organism evidence="2 3">
    <name type="scientific">Striga asiatica</name>
    <name type="common">Asiatic witchweed</name>
    <name type="synonym">Buchnera asiatica</name>
    <dbReference type="NCBI Taxonomy" id="4170"/>
    <lineage>
        <taxon>Eukaryota</taxon>
        <taxon>Viridiplantae</taxon>
        <taxon>Streptophyta</taxon>
        <taxon>Embryophyta</taxon>
        <taxon>Tracheophyta</taxon>
        <taxon>Spermatophyta</taxon>
        <taxon>Magnoliopsida</taxon>
        <taxon>eudicotyledons</taxon>
        <taxon>Gunneridae</taxon>
        <taxon>Pentapetalae</taxon>
        <taxon>asterids</taxon>
        <taxon>lamiids</taxon>
        <taxon>Lamiales</taxon>
        <taxon>Orobanchaceae</taxon>
        <taxon>Buchnereae</taxon>
        <taxon>Striga</taxon>
    </lineage>
</organism>
<dbReference type="Proteomes" id="UP000325081">
    <property type="component" value="Unassembled WGS sequence"/>
</dbReference>
<keyword evidence="1" id="KW-1133">Transmembrane helix</keyword>
<proteinExistence type="predicted"/>
<keyword evidence="1" id="KW-0812">Transmembrane</keyword>
<sequence>MASEGSKSGNRSNWKTSAPKARPLTEVFLRFQLYHAPPPLLIIHTVAAVIRLNHIIIMIITIIADDMSRPFPAVVDTFPLHHRKPRIISGLAVVQKPVAAVQLLVSSGIHKEDLIGIGYSNSARAVDVIVDPRDKVPIGIKHATNPRGDILINFDHDEEDDPVDYNHAQQNAEDKCSKFLYSPAEPRSGNLCKTSGNARKVLGCLLEVGNKVVFRRYSRSHAEEELRTWIPAPMMIPIRKLGTTLAIAIMRLSTTVTLA</sequence>
<evidence type="ECO:0000256" key="1">
    <source>
        <dbReference type="SAM" id="Phobius"/>
    </source>
</evidence>
<gene>
    <name evidence="2" type="ORF">STAS_14929</name>
</gene>
<accession>A0A5A7PZU4</accession>
<protein>
    <submittedName>
        <fullName evidence="2">O-succinylbenzoate--CoA ligase</fullName>
    </submittedName>
</protein>
<evidence type="ECO:0000313" key="3">
    <source>
        <dbReference type="Proteomes" id="UP000325081"/>
    </source>
</evidence>
<keyword evidence="3" id="KW-1185">Reference proteome</keyword>
<dbReference type="GO" id="GO:0016874">
    <property type="term" value="F:ligase activity"/>
    <property type="evidence" value="ECO:0007669"/>
    <property type="project" value="UniProtKB-KW"/>
</dbReference>
<name>A0A5A7PZU4_STRAF</name>
<keyword evidence="2" id="KW-0436">Ligase</keyword>
<comment type="caution">
    <text evidence="2">The sequence shown here is derived from an EMBL/GenBank/DDBJ whole genome shotgun (WGS) entry which is preliminary data.</text>
</comment>